<protein>
    <submittedName>
        <fullName evidence="1">Uncharacterized protein</fullName>
    </submittedName>
</protein>
<dbReference type="AlphaFoldDB" id="A0A7W7RCG8"/>
<dbReference type="EMBL" id="JACHJV010000004">
    <property type="protein sequence ID" value="MBB4929078.1"/>
    <property type="molecule type" value="Genomic_DNA"/>
</dbReference>
<name>A0A7W7RCG8_KITKI</name>
<sequence length="202" mass="21875">MSQRSAQAFQLGRHLSKLTGVDVQLVYDSGAKWLVLWPDGPTRAQMRDLVATVLAEHPSHFGLMKDREIGTSRMDSTRAWAARAVAARRDGTLAEETAHGVAQRRSLGVDRIRLGILEPLTCEYYALTDCVERLVDRTAYPDRPSDPADVPLIEELLAAGKHDEHVMAEILVNEFLAPVPGTGPALRAVDGCPGAGALPTSA</sequence>
<comment type="caution">
    <text evidence="1">The sequence shown here is derived from an EMBL/GenBank/DDBJ whole genome shotgun (WGS) entry which is preliminary data.</text>
</comment>
<evidence type="ECO:0000313" key="1">
    <source>
        <dbReference type="EMBL" id="MBB4929078.1"/>
    </source>
</evidence>
<reference evidence="1 2" key="1">
    <citation type="submission" date="2020-08" db="EMBL/GenBank/DDBJ databases">
        <title>Sequencing the genomes of 1000 actinobacteria strains.</title>
        <authorList>
            <person name="Klenk H.-P."/>
        </authorList>
    </citation>
    <scope>NUCLEOTIDE SEQUENCE [LARGE SCALE GENOMIC DNA]</scope>
    <source>
        <strain evidence="1 2">DSM 41654</strain>
    </source>
</reference>
<proteinExistence type="predicted"/>
<keyword evidence="2" id="KW-1185">Reference proteome</keyword>
<dbReference type="RefSeq" id="WP_184947059.1">
    <property type="nucleotide sequence ID" value="NZ_JACHJV010000004.1"/>
</dbReference>
<gene>
    <name evidence="1" type="ORF">FHR34_008177</name>
</gene>
<evidence type="ECO:0000313" key="2">
    <source>
        <dbReference type="Proteomes" id="UP000540506"/>
    </source>
</evidence>
<organism evidence="1 2">
    <name type="scientific">Kitasatospora kifunensis</name>
    <name type="common">Streptomyces kifunensis</name>
    <dbReference type="NCBI Taxonomy" id="58351"/>
    <lineage>
        <taxon>Bacteria</taxon>
        <taxon>Bacillati</taxon>
        <taxon>Actinomycetota</taxon>
        <taxon>Actinomycetes</taxon>
        <taxon>Kitasatosporales</taxon>
        <taxon>Streptomycetaceae</taxon>
        <taxon>Kitasatospora</taxon>
    </lineage>
</organism>
<accession>A0A7W7RCG8</accession>
<dbReference type="Proteomes" id="UP000540506">
    <property type="component" value="Unassembled WGS sequence"/>
</dbReference>